<keyword evidence="3" id="KW-1185">Reference proteome</keyword>
<evidence type="ECO:0000256" key="1">
    <source>
        <dbReference type="SAM" id="MobiDB-lite"/>
    </source>
</evidence>
<protein>
    <submittedName>
        <fullName evidence="2">Uncharacterized protein</fullName>
    </submittedName>
</protein>
<dbReference type="GeneID" id="41979676"/>
<reference evidence="2 3" key="1">
    <citation type="submission" date="2019-06" db="EMBL/GenBank/DDBJ databases">
        <title>Draft genome sequence of the filamentous fungus Phialemoniopsis curvata isolated from diesel fuel.</title>
        <authorList>
            <person name="Varaljay V.A."/>
            <person name="Lyon W.J."/>
            <person name="Crouch A.L."/>
            <person name="Drake C.E."/>
            <person name="Hollomon J.M."/>
            <person name="Nadeau L.J."/>
            <person name="Nunn H.S."/>
            <person name="Stevenson B.S."/>
            <person name="Bojanowski C.L."/>
            <person name="Crookes-Goodson W.J."/>
        </authorList>
    </citation>
    <scope>NUCLEOTIDE SEQUENCE [LARGE SCALE GENOMIC DNA]</scope>
    <source>
        <strain evidence="2 3">D216</strain>
    </source>
</reference>
<name>A0A507BJQ4_9PEZI</name>
<dbReference type="InParanoid" id="A0A507BJQ4"/>
<organism evidence="2 3">
    <name type="scientific">Thyridium curvatum</name>
    <dbReference type="NCBI Taxonomy" id="1093900"/>
    <lineage>
        <taxon>Eukaryota</taxon>
        <taxon>Fungi</taxon>
        <taxon>Dikarya</taxon>
        <taxon>Ascomycota</taxon>
        <taxon>Pezizomycotina</taxon>
        <taxon>Sordariomycetes</taxon>
        <taxon>Sordariomycetidae</taxon>
        <taxon>Thyridiales</taxon>
        <taxon>Thyridiaceae</taxon>
        <taxon>Thyridium</taxon>
    </lineage>
</organism>
<dbReference type="EMBL" id="SKBQ01000146">
    <property type="protein sequence ID" value="TPX17291.1"/>
    <property type="molecule type" value="Genomic_DNA"/>
</dbReference>
<sequence length="322" mass="34634">MSPEQQGQHRTTAPSEQVPTPADPIVMGNGLSGPMDDIFGPFPSPLPQLDMAFPPDQNGAIDHALFPMQHASVAGHDAAAAPAMDQCIPCMLHHGFTIGNSRSGDSDAASTRSPTRCMCVKLVNQHFTSVQDSLEAFHSLSILQQSVQSAESILECGTCFGPIDASPGTCRNVYLLGSLLSSISSSYGDFFLYQRQRAAQSLESGDAIKLVVGQPPDERQSVEISLDGKSYGSFIRASLRAELARLLKISEAFADRQAQIHSRGHEGCEKEKPCTNTKNLPAGKQPAEVCPKVVDITKAFACFRTVDQVRAVMEETEQIISS</sequence>
<dbReference type="AlphaFoldDB" id="A0A507BJQ4"/>
<feature type="compositionally biased region" description="Polar residues" evidence="1">
    <location>
        <begin position="1"/>
        <end position="18"/>
    </location>
</feature>
<accession>A0A507BJQ4</accession>
<feature type="region of interest" description="Disordered" evidence="1">
    <location>
        <begin position="1"/>
        <end position="36"/>
    </location>
</feature>
<proteinExistence type="predicted"/>
<dbReference type="Proteomes" id="UP000319257">
    <property type="component" value="Unassembled WGS sequence"/>
</dbReference>
<dbReference type="OrthoDB" id="5423360at2759"/>
<evidence type="ECO:0000313" key="3">
    <source>
        <dbReference type="Proteomes" id="UP000319257"/>
    </source>
</evidence>
<dbReference type="RefSeq" id="XP_030999002.1">
    <property type="nucleotide sequence ID" value="XM_031135047.1"/>
</dbReference>
<evidence type="ECO:0000313" key="2">
    <source>
        <dbReference type="EMBL" id="TPX17291.1"/>
    </source>
</evidence>
<gene>
    <name evidence="2" type="ORF">E0L32_012229</name>
</gene>
<comment type="caution">
    <text evidence="2">The sequence shown here is derived from an EMBL/GenBank/DDBJ whole genome shotgun (WGS) entry which is preliminary data.</text>
</comment>